<keyword evidence="3" id="KW-1185">Reference proteome</keyword>
<organism evidence="2 3">
    <name type="scientific">Cryoendolithus antarcticus</name>
    <dbReference type="NCBI Taxonomy" id="1507870"/>
    <lineage>
        <taxon>Eukaryota</taxon>
        <taxon>Fungi</taxon>
        <taxon>Dikarya</taxon>
        <taxon>Ascomycota</taxon>
        <taxon>Pezizomycotina</taxon>
        <taxon>Dothideomycetes</taxon>
        <taxon>Dothideomycetidae</taxon>
        <taxon>Cladosporiales</taxon>
        <taxon>Cladosporiaceae</taxon>
        <taxon>Cryoendolithus</taxon>
    </lineage>
</organism>
<dbReference type="EMBL" id="NAJO01000090">
    <property type="protein sequence ID" value="OQN95521.1"/>
    <property type="molecule type" value="Genomic_DNA"/>
</dbReference>
<evidence type="ECO:0000256" key="1">
    <source>
        <dbReference type="SAM" id="MobiDB-lite"/>
    </source>
</evidence>
<dbReference type="InParanoid" id="A0A1V8S9J7"/>
<protein>
    <submittedName>
        <fullName evidence="2">Uncharacterized protein</fullName>
    </submittedName>
</protein>
<accession>A0A1V8S9J7</accession>
<evidence type="ECO:0000313" key="2">
    <source>
        <dbReference type="EMBL" id="OQN95521.1"/>
    </source>
</evidence>
<gene>
    <name evidence="2" type="ORF">B0A48_18504</name>
</gene>
<dbReference type="OrthoDB" id="3944494at2759"/>
<evidence type="ECO:0000313" key="3">
    <source>
        <dbReference type="Proteomes" id="UP000192596"/>
    </source>
</evidence>
<dbReference type="Proteomes" id="UP000192596">
    <property type="component" value="Unassembled WGS sequence"/>
</dbReference>
<name>A0A1V8S9J7_9PEZI</name>
<feature type="compositionally biased region" description="Basic and acidic residues" evidence="1">
    <location>
        <begin position="193"/>
        <end position="223"/>
    </location>
</feature>
<reference evidence="3" key="1">
    <citation type="submission" date="2017-03" db="EMBL/GenBank/DDBJ databases">
        <title>Genomes of endolithic fungi from Antarctica.</title>
        <authorList>
            <person name="Coleine C."/>
            <person name="Masonjones S."/>
            <person name="Stajich J.E."/>
        </authorList>
    </citation>
    <scope>NUCLEOTIDE SEQUENCE [LARGE SCALE GENOMIC DNA]</scope>
    <source>
        <strain evidence="3">CCFEE 5527</strain>
    </source>
</reference>
<feature type="region of interest" description="Disordered" evidence="1">
    <location>
        <begin position="193"/>
        <end position="244"/>
    </location>
</feature>
<sequence>MGRSFKQRTYGLATRYTTKAEGRGLRKGKDALIDNKRFGMDDICASRIIRRGMASVAGCGIVVWKARNVEDSLRQVLRFKEEQMVLVHMSAGTLARAKELTSIHQENRGRSTQSTGVFADNGMVSFVTSFHKGFSAGGKTEIIHQYVSNEVGDLVVYYMCSVGPWVQQLKAGCRKQTAFASWVWEPQVEASWDADKDADAEMGGEDDRERNAAGPDHEKDVRETSVAPGEAGGLDRKAQSVDEF</sequence>
<proteinExistence type="predicted"/>
<feature type="compositionally biased region" description="Basic and acidic residues" evidence="1">
    <location>
        <begin position="233"/>
        <end position="244"/>
    </location>
</feature>
<dbReference type="AlphaFoldDB" id="A0A1V8S9J7"/>
<comment type="caution">
    <text evidence="2">The sequence shown here is derived from an EMBL/GenBank/DDBJ whole genome shotgun (WGS) entry which is preliminary data.</text>
</comment>